<reference evidence="2 3" key="1">
    <citation type="submission" date="2018-02" db="EMBL/GenBank/DDBJ databases">
        <title>Complete genome sequencing of Faecalibacterium prausnitzii strains isolated from the human gut.</title>
        <authorList>
            <person name="Fitzgerald B.C."/>
            <person name="Shkoporov A.N."/>
            <person name="Ross P.R."/>
            <person name="Hill C."/>
        </authorList>
    </citation>
    <scope>NUCLEOTIDE SEQUENCE [LARGE SCALE GENOMIC DNA]</scope>
    <source>
        <strain evidence="2 3">APC922/41-1</strain>
    </source>
</reference>
<feature type="non-terminal residue" evidence="2">
    <location>
        <position position="185"/>
    </location>
</feature>
<organism evidence="2 3">
    <name type="scientific">Faecalibacterium hattorii</name>
    <dbReference type="NCBI Taxonomy" id="2935520"/>
    <lineage>
        <taxon>Bacteria</taxon>
        <taxon>Bacillati</taxon>
        <taxon>Bacillota</taxon>
        <taxon>Clostridia</taxon>
        <taxon>Eubacteriales</taxon>
        <taxon>Oscillospiraceae</taxon>
        <taxon>Faecalibacterium</taxon>
    </lineage>
</organism>
<dbReference type="GO" id="GO:0003677">
    <property type="term" value="F:DNA binding"/>
    <property type="evidence" value="ECO:0007669"/>
    <property type="project" value="InterPro"/>
</dbReference>
<gene>
    <name evidence="2" type="ORF">C4N23_08470</name>
</gene>
<accession>A0A329UKH1</accession>
<protein>
    <submittedName>
        <fullName evidence="2">Peptidase S24</fullName>
    </submittedName>
</protein>
<proteinExistence type="predicted"/>
<sequence length="185" mass="21186">MVPHIGHLKFSFLILSPLKNAKYTRFRSRINTKKLLFADLIRLYTHFMEMSIAHLSPFWRFLVDFLSFLYYSRATGSQRSVLAMKKKTALTKMHIAPSTVCYDAVAARDSNEVGLILAAVRKRNGCSLVTFSELLRHYGVDVSDKGISKWEKGYTTPSIYQLVAICYALNIKEGPSYFTKNFQKP</sequence>
<comment type="caution">
    <text evidence="2">The sequence shown here is derived from an EMBL/GenBank/DDBJ whole genome shotgun (WGS) entry which is preliminary data.</text>
</comment>
<evidence type="ECO:0000259" key="1">
    <source>
        <dbReference type="PROSITE" id="PS50943"/>
    </source>
</evidence>
<dbReference type="InterPro" id="IPR010982">
    <property type="entry name" value="Lambda_DNA-bd_dom_sf"/>
</dbReference>
<dbReference type="PROSITE" id="PS50943">
    <property type="entry name" value="HTH_CROC1"/>
    <property type="match status" value="1"/>
</dbReference>
<dbReference type="Proteomes" id="UP000250429">
    <property type="component" value="Unassembled WGS sequence"/>
</dbReference>
<evidence type="ECO:0000313" key="2">
    <source>
        <dbReference type="EMBL" id="RAW61108.1"/>
    </source>
</evidence>
<dbReference type="SUPFAM" id="SSF47413">
    <property type="entry name" value="lambda repressor-like DNA-binding domains"/>
    <property type="match status" value="1"/>
</dbReference>
<dbReference type="Pfam" id="PF01381">
    <property type="entry name" value="HTH_3"/>
    <property type="match status" value="1"/>
</dbReference>
<dbReference type="AlphaFoldDB" id="A0A329UKH1"/>
<dbReference type="CDD" id="cd00093">
    <property type="entry name" value="HTH_XRE"/>
    <property type="match status" value="1"/>
</dbReference>
<dbReference type="InterPro" id="IPR001387">
    <property type="entry name" value="Cro/C1-type_HTH"/>
</dbReference>
<dbReference type="Gene3D" id="1.10.260.40">
    <property type="entry name" value="lambda repressor-like DNA-binding domains"/>
    <property type="match status" value="1"/>
</dbReference>
<name>A0A329UKH1_9FIRM</name>
<keyword evidence="3" id="KW-1185">Reference proteome</keyword>
<feature type="domain" description="HTH cro/C1-type" evidence="1">
    <location>
        <begin position="117"/>
        <end position="178"/>
    </location>
</feature>
<dbReference type="EMBL" id="PRLC01000010">
    <property type="protein sequence ID" value="RAW61108.1"/>
    <property type="molecule type" value="Genomic_DNA"/>
</dbReference>
<evidence type="ECO:0000313" key="3">
    <source>
        <dbReference type="Proteomes" id="UP000250429"/>
    </source>
</evidence>